<comment type="caution">
    <text evidence="3">The sequence shown here is derived from an EMBL/GenBank/DDBJ whole genome shotgun (WGS) entry which is preliminary data.</text>
</comment>
<dbReference type="RefSeq" id="WP_377981927.1">
    <property type="nucleotide sequence ID" value="NZ_JBBKXZ010000001.1"/>
</dbReference>
<protein>
    <submittedName>
        <fullName evidence="3">Uncharacterized protein</fullName>
    </submittedName>
</protein>
<feature type="signal peptide" evidence="2">
    <location>
        <begin position="1"/>
        <end position="20"/>
    </location>
</feature>
<keyword evidence="4" id="KW-1185">Reference proteome</keyword>
<gene>
    <name evidence="3" type="ORF">U0R10_01580</name>
</gene>
<organism evidence="3 4">
    <name type="scientific">Aquirufa avitistagni</name>
    <dbReference type="NCBI Taxonomy" id="3104728"/>
    <lineage>
        <taxon>Bacteria</taxon>
        <taxon>Pseudomonadati</taxon>
        <taxon>Bacteroidota</taxon>
        <taxon>Cytophagia</taxon>
        <taxon>Cytophagales</taxon>
        <taxon>Flectobacillaceae</taxon>
        <taxon>Aquirufa</taxon>
    </lineage>
</organism>
<keyword evidence="1" id="KW-0472">Membrane</keyword>
<keyword evidence="1" id="KW-1133">Transmembrane helix</keyword>
<evidence type="ECO:0000256" key="1">
    <source>
        <dbReference type="SAM" id="Phobius"/>
    </source>
</evidence>
<name>A0ABW6D966_9BACT</name>
<evidence type="ECO:0000256" key="2">
    <source>
        <dbReference type="SAM" id="SignalP"/>
    </source>
</evidence>
<feature type="transmembrane region" description="Helical" evidence="1">
    <location>
        <begin position="85"/>
        <end position="118"/>
    </location>
</feature>
<proteinExistence type="predicted"/>
<evidence type="ECO:0000313" key="4">
    <source>
        <dbReference type="Proteomes" id="UP001598138"/>
    </source>
</evidence>
<keyword evidence="2" id="KW-0732">Signal</keyword>
<dbReference type="EMBL" id="JBBKXZ010000001">
    <property type="protein sequence ID" value="MFD3393301.1"/>
    <property type="molecule type" value="Genomic_DNA"/>
</dbReference>
<evidence type="ECO:0000313" key="3">
    <source>
        <dbReference type="EMBL" id="MFD3393301.1"/>
    </source>
</evidence>
<feature type="chain" id="PRO_5046873910" evidence="2">
    <location>
        <begin position="21"/>
        <end position="121"/>
    </location>
</feature>
<accession>A0ABW6D966</accession>
<reference evidence="3 4" key="1">
    <citation type="submission" date="2024-03" db="EMBL/GenBank/DDBJ databases">
        <title>Aquirufa genome sequencing.</title>
        <authorList>
            <person name="Pitt A."/>
            <person name="Hahn M.W."/>
        </authorList>
    </citation>
    <scope>NUCLEOTIDE SEQUENCE [LARGE SCALE GENOMIC DNA]</scope>
    <source>
        <strain evidence="3 4">OSTEICH-129V</strain>
    </source>
</reference>
<keyword evidence="1" id="KW-0812">Transmembrane</keyword>
<sequence>MKAFILVAMLAISSSFVSENQPTGALQVATPEVTTPTVVAPAQEVKHTKRVSSVKKEIRQARKALKADVRDEVHRMDSKLKIGLFLLAIGAVLSIVGIGLVGGIAALIGLGFTIVGLLHTY</sequence>
<dbReference type="Proteomes" id="UP001598138">
    <property type="component" value="Unassembled WGS sequence"/>
</dbReference>